<name>A0A329RF26_9STRA</name>
<evidence type="ECO:0000313" key="5">
    <source>
        <dbReference type="EMBL" id="KAG3199916.1"/>
    </source>
</evidence>
<reference evidence="6 9" key="1">
    <citation type="submission" date="2018-01" db="EMBL/GenBank/DDBJ databases">
        <title>Draft genome of the strawberry crown rot pathogen Phytophthora cactorum.</title>
        <authorList>
            <person name="Armitage A.D."/>
            <person name="Lysoe E."/>
            <person name="Nellist C.F."/>
            <person name="Harrison R.J."/>
            <person name="Brurberg M.B."/>
        </authorList>
    </citation>
    <scope>NUCLEOTIDE SEQUENCE [LARGE SCALE GENOMIC DNA]</scope>
    <source>
        <strain evidence="6 9">10300</strain>
    </source>
</reference>
<dbReference type="Proteomes" id="UP000774804">
    <property type="component" value="Unassembled WGS sequence"/>
</dbReference>
<feature type="region of interest" description="Disordered" evidence="1">
    <location>
        <begin position="1"/>
        <end position="33"/>
    </location>
</feature>
<dbReference type="EMBL" id="RCMG01000736">
    <property type="protein sequence ID" value="KAG2849901.1"/>
    <property type="molecule type" value="Genomic_DNA"/>
</dbReference>
<sequence>MENDPEPTLGETRKWPQELKDMRKGELHRKRMLSFRDRRAVQKQIMHEEYPVKGNIP</sequence>
<dbReference type="VEuPathDB" id="FungiDB:PC110_g20138"/>
<organism evidence="6 9">
    <name type="scientific">Phytophthora cactorum</name>
    <dbReference type="NCBI Taxonomy" id="29920"/>
    <lineage>
        <taxon>Eukaryota</taxon>
        <taxon>Sar</taxon>
        <taxon>Stramenopiles</taxon>
        <taxon>Oomycota</taxon>
        <taxon>Peronosporomycetes</taxon>
        <taxon>Peronosporales</taxon>
        <taxon>Peronosporaceae</taxon>
        <taxon>Phytophthora</taxon>
    </lineage>
</organism>
<dbReference type="EMBL" id="RCMK01000575">
    <property type="protein sequence ID" value="KAG2921101.1"/>
    <property type="molecule type" value="Genomic_DNA"/>
</dbReference>
<reference evidence="2" key="2">
    <citation type="submission" date="2018-10" db="EMBL/GenBank/DDBJ databases">
        <title>Effector identification in a new, highly contiguous assembly of the strawberry crown rot pathogen Phytophthora cactorum.</title>
        <authorList>
            <person name="Armitage A.D."/>
            <person name="Nellist C.F."/>
            <person name="Bates H."/>
            <person name="Vickerstaff R.J."/>
            <person name="Harrison R.J."/>
        </authorList>
    </citation>
    <scope>NUCLEOTIDE SEQUENCE</scope>
    <source>
        <strain evidence="2">15-7</strain>
        <strain evidence="3">4032</strain>
        <strain evidence="4">4040</strain>
        <strain evidence="5">P421</strain>
    </source>
</reference>
<evidence type="ECO:0000313" key="7">
    <source>
        <dbReference type="EMBL" id="RAW23426.1"/>
    </source>
</evidence>
<accession>A0A329RF26</accession>
<dbReference type="OrthoDB" id="128302at2759"/>
<dbReference type="EMBL" id="RCMI01000661">
    <property type="protein sequence ID" value="KAG2901609.1"/>
    <property type="molecule type" value="Genomic_DNA"/>
</dbReference>
<evidence type="ECO:0000313" key="4">
    <source>
        <dbReference type="EMBL" id="KAG2921101.1"/>
    </source>
</evidence>
<dbReference type="EMBL" id="MJFZ01001062">
    <property type="protein sequence ID" value="RAW23426.1"/>
    <property type="molecule type" value="Genomic_DNA"/>
</dbReference>
<dbReference type="VEuPathDB" id="FungiDB:PC110_g19742"/>
<dbReference type="AlphaFoldDB" id="A0A329RF26"/>
<evidence type="ECO:0000313" key="2">
    <source>
        <dbReference type="EMBL" id="KAG2849901.1"/>
    </source>
</evidence>
<evidence type="ECO:0000313" key="6">
    <source>
        <dbReference type="EMBL" id="RAW23343.1"/>
    </source>
</evidence>
<dbReference type="Proteomes" id="UP000735874">
    <property type="component" value="Unassembled WGS sequence"/>
</dbReference>
<dbReference type="EMBL" id="MJFZ01000984">
    <property type="protein sequence ID" value="RAW23824.1"/>
    <property type="molecule type" value="Genomic_DNA"/>
</dbReference>
<feature type="compositionally biased region" description="Basic and acidic residues" evidence="1">
    <location>
        <begin position="11"/>
        <end position="25"/>
    </location>
</feature>
<dbReference type="Proteomes" id="UP000736787">
    <property type="component" value="Unassembled WGS sequence"/>
</dbReference>
<evidence type="ECO:0000256" key="1">
    <source>
        <dbReference type="SAM" id="MobiDB-lite"/>
    </source>
</evidence>
<evidence type="ECO:0000313" key="3">
    <source>
        <dbReference type="EMBL" id="KAG2901609.1"/>
    </source>
</evidence>
<dbReference type="Proteomes" id="UP000760860">
    <property type="component" value="Unassembled WGS sequence"/>
</dbReference>
<dbReference type="EMBL" id="RCMV01003103">
    <property type="protein sequence ID" value="KAG3199916.1"/>
    <property type="molecule type" value="Genomic_DNA"/>
</dbReference>
<dbReference type="Proteomes" id="UP000251314">
    <property type="component" value="Unassembled WGS sequence"/>
</dbReference>
<dbReference type="EMBL" id="MJFZ01001079">
    <property type="protein sequence ID" value="RAW23343.1"/>
    <property type="molecule type" value="Genomic_DNA"/>
</dbReference>
<evidence type="ECO:0000313" key="9">
    <source>
        <dbReference type="Proteomes" id="UP000251314"/>
    </source>
</evidence>
<comment type="caution">
    <text evidence="6">The sequence shown here is derived from an EMBL/GenBank/DDBJ whole genome shotgun (WGS) entry which is preliminary data.</text>
</comment>
<dbReference type="VEuPathDB" id="FungiDB:PC110_g20223"/>
<protein>
    <submittedName>
        <fullName evidence="6">Uncharacterized protein</fullName>
    </submittedName>
</protein>
<evidence type="ECO:0000313" key="8">
    <source>
        <dbReference type="EMBL" id="RAW23824.1"/>
    </source>
</evidence>
<gene>
    <name evidence="8" type="ORF">PC110_g19742</name>
    <name evidence="7" type="ORF">PC110_g20138</name>
    <name evidence="6" type="ORF">PC110_g20223</name>
    <name evidence="2" type="ORF">PC113_g17274</name>
    <name evidence="3" type="ORF">PC115_g15824</name>
    <name evidence="4" type="ORF">PC117_g16333</name>
    <name evidence="5" type="ORF">PC129_g23972</name>
</gene>
<keyword evidence="9" id="KW-1185">Reference proteome</keyword>
<proteinExistence type="predicted"/>